<organism evidence="2 3">
    <name type="scientific">Caerostris darwini</name>
    <dbReference type="NCBI Taxonomy" id="1538125"/>
    <lineage>
        <taxon>Eukaryota</taxon>
        <taxon>Metazoa</taxon>
        <taxon>Ecdysozoa</taxon>
        <taxon>Arthropoda</taxon>
        <taxon>Chelicerata</taxon>
        <taxon>Arachnida</taxon>
        <taxon>Araneae</taxon>
        <taxon>Araneomorphae</taxon>
        <taxon>Entelegynae</taxon>
        <taxon>Araneoidea</taxon>
        <taxon>Araneidae</taxon>
        <taxon>Caerostris</taxon>
    </lineage>
</organism>
<name>A0AAV4UI03_9ARAC</name>
<keyword evidence="1" id="KW-0732">Signal</keyword>
<dbReference type="AlphaFoldDB" id="A0AAV4UI03"/>
<evidence type="ECO:0000256" key="1">
    <source>
        <dbReference type="SAM" id="SignalP"/>
    </source>
</evidence>
<dbReference type="Proteomes" id="UP001054837">
    <property type="component" value="Unassembled WGS sequence"/>
</dbReference>
<protein>
    <submittedName>
        <fullName evidence="2">Uncharacterized protein</fullName>
    </submittedName>
</protein>
<evidence type="ECO:0000313" key="2">
    <source>
        <dbReference type="EMBL" id="GIY57475.1"/>
    </source>
</evidence>
<gene>
    <name evidence="2" type="ORF">CDAR_376071</name>
</gene>
<accession>A0AAV4UI03</accession>
<feature type="signal peptide" evidence="1">
    <location>
        <begin position="1"/>
        <end position="18"/>
    </location>
</feature>
<proteinExistence type="predicted"/>
<dbReference type="EMBL" id="BPLQ01011339">
    <property type="protein sequence ID" value="GIY57475.1"/>
    <property type="molecule type" value="Genomic_DNA"/>
</dbReference>
<reference evidence="2 3" key="1">
    <citation type="submission" date="2021-06" db="EMBL/GenBank/DDBJ databases">
        <title>Caerostris darwini draft genome.</title>
        <authorList>
            <person name="Kono N."/>
            <person name="Arakawa K."/>
        </authorList>
    </citation>
    <scope>NUCLEOTIDE SEQUENCE [LARGE SCALE GENOMIC DNA]</scope>
</reference>
<feature type="chain" id="PRO_5043898861" evidence="1">
    <location>
        <begin position="19"/>
        <end position="231"/>
    </location>
</feature>
<comment type="caution">
    <text evidence="2">The sequence shown here is derived from an EMBL/GenBank/DDBJ whole genome shotgun (WGS) entry which is preliminary data.</text>
</comment>
<keyword evidence="3" id="KW-1185">Reference proteome</keyword>
<evidence type="ECO:0000313" key="3">
    <source>
        <dbReference type="Proteomes" id="UP001054837"/>
    </source>
</evidence>
<sequence length="231" mass="26932">MQECSFKIIRSIIKLLAAITVVEIPHTQPSLITKFSFGEKIVWCSTTPQIEWVTVPIHVVEGEIPVVTDIISIRRKPAKYVEKVTPTTTSYKRITKEIYEWFARIPRPATRVAHYPIIPKVYEGHITPTTVGIWRIEPEPCEFEDYIPVPHPEHVHYTVQPGFMQERKTPAPVIKEVYQIPKRRYWESIPPVQTEVYRQTPRRQCNTIEPYKNDVANILCSEIQIAKLYGR</sequence>